<proteinExistence type="predicted"/>
<protein>
    <submittedName>
        <fullName evidence="2">Uncharacterized protein</fullName>
    </submittedName>
</protein>
<evidence type="ECO:0000313" key="2">
    <source>
        <dbReference type="EMBL" id="KAJ7679665.1"/>
    </source>
</evidence>
<organism evidence="2 3">
    <name type="scientific">Mycena rosella</name>
    <name type="common">Pink bonnet</name>
    <name type="synonym">Agaricus rosellus</name>
    <dbReference type="NCBI Taxonomy" id="1033263"/>
    <lineage>
        <taxon>Eukaryota</taxon>
        <taxon>Fungi</taxon>
        <taxon>Dikarya</taxon>
        <taxon>Basidiomycota</taxon>
        <taxon>Agaricomycotina</taxon>
        <taxon>Agaricomycetes</taxon>
        <taxon>Agaricomycetidae</taxon>
        <taxon>Agaricales</taxon>
        <taxon>Marasmiineae</taxon>
        <taxon>Mycenaceae</taxon>
        <taxon>Mycena</taxon>
    </lineage>
</organism>
<gene>
    <name evidence="2" type="ORF">B0H17DRAFT_1077686</name>
</gene>
<dbReference type="Proteomes" id="UP001221757">
    <property type="component" value="Unassembled WGS sequence"/>
</dbReference>
<evidence type="ECO:0000313" key="3">
    <source>
        <dbReference type="Proteomes" id="UP001221757"/>
    </source>
</evidence>
<keyword evidence="3" id="KW-1185">Reference proteome</keyword>
<name>A0AAD7G8Z4_MYCRO</name>
<dbReference type="AlphaFoldDB" id="A0AAD7G8Z4"/>
<feature type="region of interest" description="Disordered" evidence="1">
    <location>
        <begin position="175"/>
        <end position="211"/>
    </location>
</feature>
<evidence type="ECO:0000256" key="1">
    <source>
        <dbReference type="SAM" id="MobiDB-lite"/>
    </source>
</evidence>
<comment type="caution">
    <text evidence="2">The sequence shown here is derived from an EMBL/GenBank/DDBJ whole genome shotgun (WGS) entry which is preliminary data.</text>
</comment>
<accession>A0AAD7G8Z4</accession>
<dbReference type="EMBL" id="JARKIE010000129">
    <property type="protein sequence ID" value="KAJ7679665.1"/>
    <property type="molecule type" value="Genomic_DNA"/>
</dbReference>
<sequence>MRLIFPGYIGTAAARHSGGYQWRKAIRLPLPICCQSSHSQPILAFHQRWQHLSSMSPILGTLHRFYLLIFLARHSEPSILISQQPTPGMPRRFLCCRSDRARSGTTLYNRSGMILFPGARVGTIISLSYVLVVYSLQPTPARAPSTDSSSARDFFHDDYGINFLMGEMSDEYSSSRFSSAPPSSVPEDDGWSSRGWSSNDSRPVSAAPSSVYGDLERYPEEFKQRYKKDHQRYLQYIVQSVDS</sequence>
<reference evidence="2" key="1">
    <citation type="submission" date="2023-03" db="EMBL/GenBank/DDBJ databases">
        <title>Massive genome expansion in bonnet fungi (Mycena s.s.) driven by repeated elements and novel gene families across ecological guilds.</title>
        <authorList>
            <consortium name="Lawrence Berkeley National Laboratory"/>
            <person name="Harder C.B."/>
            <person name="Miyauchi S."/>
            <person name="Viragh M."/>
            <person name="Kuo A."/>
            <person name="Thoen E."/>
            <person name="Andreopoulos B."/>
            <person name="Lu D."/>
            <person name="Skrede I."/>
            <person name="Drula E."/>
            <person name="Henrissat B."/>
            <person name="Morin E."/>
            <person name="Kohler A."/>
            <person name="Barry K."/>
            <person name="LaButti K."/>
            <person name="Morin E."/>
            <person name="Salamov A."/>
            <person name="Lipzen A."/>
            <person name="Mereny Z."/>
            <person name="Hegedus B."/>
            <person name="Baldrian P."/>
            <person name="Stursova M."/>
            <person name="Weitz H."/>
            <person name="Taylor A."/>
            <person name="Grigoriev I.V."/>
            <person name="Nagy L.G."/>
            <person name="Martin F."/>
            <person name="Kauserud H."/>
        </authorList>
    </citation>
    <scope>NUCLEOTIDE SEQUENCE</scope>
    <source>
        <strain evidence="2">CBHHK067</strain>
    </source>
</reference>